<dbReference type="InterPro" id="IPR046906">
    <property type="entry name" value="Mab-21_HhH/H2TH-like"/>
</dbReference>
<dbReference type="Gene3D" id="1.10.1410.40">
    <property type="match status" value="1"/>
</dbReference>
<evidence type="ECO:0000256" key="9">
    <source>
        <dbReference type="ARBA" id="ARBA00022842"/>
    </source>
</evidence>
<dbReference type="Pfam" id="PF20266">
    <property type="entry name" value="Mab-21_C"/>
    <property type="match status" value="1"/>
</dbReference>
<sequence>MAVVEDKKKYRPLEPILIQINKDFISLSKDEMKRNNALLMSLMDLLIPEMKRKDPLFKEMYTKVFYGGSYYDKLRVKEPNEFDLDLLLTLPVLSEPLVSIANVPGYTTLKLNNLSALNKHADLAKRYSGLSKLLENEKDCYLDNDKVRRWMESVVTLALNTFPHTKGNYELKLPQGKFIAKVHKSGPAFTLKLNGTIDRVDIAVDIDLVPCFMFNIDKLPVKKLNSGFKSKTFFIVPKPIKNNSAINCANRYWRLSYQEQEREIMECKNNQYLKPTIKLLKKLKEMDHPYIASYFIKTVVIWEAEKRKDDESFWNTSFSYVFMTCLKKYCECIENKKIPYYWNKNNNLIQNISPVVLGNLKCRLNNIIKNIEKNMTDNPKIFAEYFLTEEEKLRLYSSLNLNIQ</sequence>
<evidence type="ECO:0000256" key="11">
    <source>
        <dbReference type="ARBA" id="ARBA00023211"/>
    </source>
</evidence>
<feature type="domain" description="Mab-21-like nucleotidyltransferase" evidence="12">
    <location>
        <begin position="70"/>
        <end position="266"/>
    </location>
</feature>
<dbReference type="GO" id="GO:0016779">
    <property type="term" value="F:nucleotidyltransferase activity"/>
    <property type="evidence" value="ECO:0007669"/>
    <property type="project" value="UniProtKB-KW"/>
</dbReference>
<evidence type="ECO:0000256" key="6">
    <source>
        <dbReference type="ARBA" id="ARBA00022723"/>
    </source>
</evidence>
<dbReference type="PANTHER" id="PTHR10656:SF42">
    <property type="entry name" value="CYCLIC GMP-AMP SYNTHASE-LIKE PROTEIN-RELATED"/>
    <property type="match status" value="1"/>
</dbReference>
<evidence type="ECO:0008006" key="16">
    <source>
        <dbReference type="Google" id="ProtNLM"/>
    </source>
</evidence>
<keyword evidence="5" id="KW-0548">Nucleotidyltransferase</keyword>
<keyword evidence="15" id="KW-1185">Reference proteome</keyword>
<dbReference type="SMART" id="SM01265">
    <property type="entry name" value="Mab-21"/>
    <property type="match status" value="1"/>
</dbReference>
<accession>A0A9N9TTV0</accession>
<comment type="cofactor">
    <cofactor evidence="1">
        <name>Mn(2+)</name>
        <dbReference type="ChEBI" id="CHEBI:29035"/>
    </cofactor>
</comment>
<evidence type="ECO:0000256" key="2">
    <source>
        <dbReference type="ARBA" id="ARBA00001946"/>
    </source>
</evidence>
<dbReference type="EMBL" id="OU900099">
    <property type="protein sequence ID" value="CAG9862670.1"/>
    <property type="molecule type" value="Genomic_DNA"/>
</dbReference>
<dbReference type="PANTHER" id="PTHR10656">
    <property type="entry name" value="CELL FATE DETERMINING PROTEIN MAB21-RELATED"/>
    <property type="match status" value="1"/>
</dbReference>
<comment type="similarity">
    <text evidence="3">Belongs to the mab-21 family.</text>
</comment>
<keyword evidence="7" id="KW-0547">Nucleotide-binding</keyword>
<evidence type="ECO:0000313" key="15">
    <source>
        <dbReference type="Proteomes" id="UP001153712"/>
    </source>
</evidence>
<evidence type="ECO:0000256" key="5">
    <source>
        <dbReference type="ARBA" id="ARBA00022695"/>
    </source>
</evidence>
<keyword evidence="10" id="KW-0342">GTP-binding</keyword>
<dbReference type="Pfam" id="PF03281">
    <property type="entry name" value="Mab-21"/>
    <property type="match status" value="1"/>
</dbReference>
<evidence type="ECO:0000256" key="4">
    <source>
        <dbReference type="ARBA" id="ARBA00022679"/>
    </source>
</evidence>
<reference evidence="14" key="1">
    <citation type="submission" date="2022-01" db="EMBL/GenBank/DDBJ databases">
        <authorList>
            <person name="King R."/>
        </authorList>
    </citation>
    <scope>NUCLEOTIDE SEQUENCE</scope>
</reference>
<evidence type="ECO:0000256" key="3">
    <source>
        <dbReference type="ARBA" id="ARBA00008307"/>
    </source>
</evidence>
<feature type="domain" description="Mab-21-like HhH/H2TH-like" evidence="13">
    <location>
        <begin position="274"/>
        <end position="359"/>
    </location>
</feature>
<dbReference type="InterPro" id="IPR024810">
    <property type="entry name" value="MAB21L/cGLR"/>
</dbReference>
<comment type="cofactor">
    <cofactor evidence="2">
        <name>Mg(2+)</name>
        <dbReference type="ChEBI" id="CHEBI:18420"/>
    </cofactor>
</comment>
<dbReference type="Gene3D" id="3.30.460.90">
    <property type="match status" value="1"/>
</dbReference>
<dbReference type="Proteomes" id="UP001153712">
    <property type="component" value="Chromosome 6"/>
</dbReference>
<proteinExistence type="inferred from homology"/>
<keyword evidence="11" id="KW-0464">Manganese</keyword>
<evidence type="ECO:0000256" key="7">
    <source>
        <dbReference type="ARBA" id="ARBA00022741"/>
    </source>
</evidence>
<gene>
    <name evidence="14" type="ORF">PHYEVI_LOCUS8976</name>
</gene>
<dbReference type="GO" id="GO:0046872">
    <property type="term" value="F:metal ion binding"/>
    <property type="evidence" value="ECO:0007669"/>
    <property type="project" value="UniProtKB-KW"/>
</dbReference>
<dbReference type="GO" id="GO:0005525">
    <property type="term" value="F:GTP binding"/>
    <property type="evidence" value="ECO:0007669"/>
    <property type="project" value="UniProtKB-KW"/>
</dbReference>
<evidence type="ECO:0000313" key="14">
    <source>
        <dbReference type="EMBL" id="CAG9862670.1"/>
    </source>
</evidence>
<evidence type="ECO:0000259" key="13">
    <source>
        <dbReference type="Pfam" id="PF20266"/>
    </source>
</evidence>
<dbReference type="InterPro" id="IPR046903">
    <property type="entry name" value="Mab-21-like_nuc_Trfase"/>
</dbReference>
<evidence type="ECO:0000259" key="12">
    <source>
        <dbReference type="Pfam" id="PF03281"/>
    </source>
</evidence>
<evidence type="ECO:0000256" key="10">
    <source>
        <dbReference type="ARBA" id="ARBA00023134"/>
    </source>
</evidence>
<dbReference type="GO" id="GO:0005524">
    <property type="term" value="F:ATP binding"/>
    <property type="evidence" value="ECO:0007669"/>
    <property type="project" value="UniProtKB-KW"/>
</dbReference>
<dbReference type="OrthoDB" id="6054650at2759"/>
<evidence type="ECO:0000256" key="8">
    <source>
        <dbReference type="ARBA" id="ARBA00022840"/>
    </source>
</evidence>
<dbReference type="AlphaFoldDB" id="A0A9N9TTV0"/>
<evidence type="ECO:0000256" key="1">
    <source>
        <dbReference type="ARBA" id="ARBA00001936"/>
    </source>
</evidence>
<keyword evidence="9" id="KW-0460">Magnesium</keyword>
<keyword evidence="4" id="KW-0808">Transferase</keyword>
<keyword evidence="8" id="KW-0067">ATP-binding</keyword>
<protein>
    <recommendedName>
        <fullName evidence="16">Cyclic GMP-AMP synthase</fullName>
    </recommendedName>
</protein>
<name>A0A9N9TTV0_PHYSR</name>
<organism evidence="14 15">
    <name type="scientific">Phyllotreta striolata</name>
    <name type="common">Striped flea beetle</name>
    <name type="synonym">Crioceris striolata</name>
    <dbReference type="NCBI Taxonomy" id="444603"/>
    <lineage>
        <taxon>Eukaryota</taxon>
        <taxon>Metazoa</taxon>
        <taxon>Ecdysozoa</taxon>
        <taxon>Arthropoda</taxon>
        <taxon>Hexapoda</taxon>
        <taxon>Insecta</taxon>
        <taxon>Pterygota</taxon>
        <taxon>Neoptera</taxon>
        <taxon>Endopterygota</taxon>
        <taxon>Coleoptera</taxon>
        <taxon>Polyphaga</taxon>
        <taxon>Cucujiformia</taxon>
        <taxon>Chrysomeloidea</taxon>
        <taxon>Chrysomelidae</taxon>
        <taxon>Galerucinae</taxon>
        <taxon>Alticini</taxon>
        <taxon>Phyllotreta</taxon>
    </lineage>
</organism>
<keyword evidence="6" id="KW-0479">Metal-binding</keyword>